<dbReference type="Proteomes" id="UP000053599">
    <property type="component" value="Unassembled WGS sequence"/>
</dbReference>
<dbReference type="EMBL" id="KN846953">
    <property type="protein sequence ID" value="KIV80575.1"/>
    <property type="molecule type" value="Genomic_DNA"/>
</dbReference>
<feature type="region of interest" description="Disordered" evidence="1">
    <location>
        <begin position="19"/>
        <end position="38"/>
    </location>
</feature>
<evidence type="ECO:0000313" key="2">
    <source>
        <dbReference type="EMBL" id="KIV80575.1"/>
    </source>
</evidence>
<name>A0A0D1VWE3_9EURO</name>
<protein>
    <submittedName>
        <fullName evidence="2">Uncharacterized protein</fullName>
    </submittedName>
</protein>
<dbReference type="OrthoDB" id="4344093at2759"/>
<reference evidence="2 3" key="1">
    <citation type="submission" date="2015-01" db="EMBL/GenBank/DDBJ databases">
        <title>The Genome Sequence of Exophiala sideris CBS121828.</title>
        <authorList>
            <consortium name="The Broad Institute Genomics Platform"/>
            <person name="Cuomo C."/>
            <person name="de Hoog S."/>
            <person name="Gorbushina A."/>
            <person name="Stielow B."/>
            <person name="Teixiera M."/>
            <person name="Abouelleil A."/>
            <person name="Chapman S.B."/>
            <person name="Priest M."/>
            <person name="Young S.K."/>
            <person name="Wortman J."/>
            <person name="Nusbaum C."/>
            <person name="Birren B."/>
        </authorList>
    </citation>
    <scope>NUCLEOTIDE SEQUENCE [LARGE SCALE GENOMIC DNA]</scope>
    <source>
        <strain evidence="2 3">CBS 121828</strain>
    </source>
</reference>
<proteinExistence type="predicted"/>
<evidence type="ECO:0000256" key="1">
    <source>
        <dbReference type="SAM" id="MobiDB-lite"/>
    </source>
</evidence>
<dbReference type="STRING" id="1016849.A0A0D1VWE3"/>
<gene>
    <name evidence="2" type="ORF">PV11_08068</name>
</gene>
<accession>A0A0D1VWE3</accession>
<evidence type="ECO:0000313" key="3">
    <source>
        <dbReference type="Proteomes" id="UP000053599"/>
    </source>
</evidence>
<dbReference type="HOGENOM" id="CLU_069650_0_0_1"/>
<dbReference type="AlphaFoldDB" id="A0A0D1VWE3"/>
<organism evidence="2 3">
    <name type="scientific">Exophiala sideris</name>
    <dbReference type="NCBI Taxonomy" id="1016849"/>
    <lineage>
        <taxon>Eukaryota</taxon>
        <taxon>Fungi</taxon>
        <taxon>Dikarya</taxon>
        <taxon>Ascomycota</taxon>
        <taxon>Pezizomycotina</taxon>
        <taxon>Eurotiomycetes</taxon>
        <taxon>Chaetothyriomycetidae</taxon>
        <taxon>Chaetothyriales</taxon>
        <taxon>Herpotrichiellaceae</taxon>
        <taxon>Exophiala</taxon>
    </lineage>
</organism>
<sequence>MANSTGHFPIEPIRASTLSDLEGWEASEGSTTSTSPEARRTGLWVRGLDTRFRALWRGGRVIGIGMTDDMEDTAGQGTASLSLHLLAATLLADPYRPGAPKKQGSVAPIGSPMLGPATVYIIAPHTYQTIPMLHALLANTLSDSSAAIELLKGVQLLQYFDFAGLAEAVAEISEAVYRRTQQDSKTYSAHVQVNDIVLIQGLGQTMTTTQRRSGHVHGNALLAGLTRNIGQLSRIARDVLILIDAPIEVGLARLQTAGQETPPAKRYATGLELCSAFTGPKGESLRLLCGNETLSRTLEDVFDCMVVVHDGFARVKIPNKEQRKSQEQIVEVIKDRLGDTMGLWAVWTSNS</sequence>